<organism evidence="8 9">
    <name type="scientific">Nitrosopumilus ureiphilus</name>
    <dbReference type="NCBI Taxonomy" id="1470067"/>
    <lineage>
        <taxon>Archaea</taxon>
        <taxon>Nitrososphaerota</taxon>
        <taxon>Nitrososphaeria</taxon>
        <taxon>Nitrosopumilales</taxon>
        <taxon>Nitrosopumilaceae</taxon>
        <taxon>Nitrosopumilus</taxon>
    </lineage>
</organism>
<sequence length="316" mass="35008">MILLSEILSYISKKKYSIINQKEIKIRGYAPISSAKKNEFSFCTYLGKKGLEEIKKSNASVILCHSSLKNNIKTKKSTLIFVENPRIWFIRCIKKFFQLNNELKGIHTTANVRTKLIGKDVHIGAYCYIGSEVSIGNNTIIHSHVSISGKTCIGNNVTIKPFATIGYDGFGFEENEKGIWEEFPHIGSVVIEDNVRIGSHTCIDRAIMEETKIGNGTKIDNLVHIGHNAKIGKNCYIVAESVVGGSCIIEDNVFLSIGTRIRNQKTVGRNSLIGLGSVVTKDIPKNSVSFGLPAKVISSRKKYDRTGSPEKIKNNK</sequence>
<evidence type="ECO:0000313" key="9">
    <source>
        <dbReference type="Proteomes" id="UP000509478"/>
    </source>
</evidence>
<keyword evidence="2" id="KW-0441">Lipid A biosynthesis</keyword>
<dbReference type="GO" id="GO:0009245">
    <property type="term" value="P:lipid A biosynthetic process"/>
    <property type="evidence" value="ECO:0007669"/>
    <property type="project" value="UniProtKB-KW"/>
</dbReference>
<keyword evidence="1" id="KW-0444">Lipid biosynthesis</keyword>
<dbReference type="SUPFAM" id="SSF51161">
    <property type="entry name" value="Trimeric LpxA-like enzymes"/>
    <property type="match status" value="1"/>
</dbReference>
<dbReference type="GeneID" id="80454957"/>
<protein>
    <submittedName>
        <fullName evidence="8">UDP-3-O-(3-hydroxymyristoyl)glucosamine N-acyltransferase</fullName>
    </submittedName>
</protein>
<accession>A0A7D5M2Y3</accession>
<dbReference type="InterPro" id="IPR020573">
    <property type="entry name" value="UDP_GlcNAc_AcTrfase_non-rep"/>
</dbReference>
<dbReference type="CDD" id="cd03352">
    <property type="entry name" value="LbH_LpxD"/>
    <property type="match status" value="1"/>
</dbReference>
<dbReference type="AlphaFoldDB" id="A0A7D5M2Y3"/>
<gene>
    <name evidence="8" type="ORF">C5F50_00755</name>
</gene>
<reference evidence="8 9" key="1">
    <citation type="submission" date="2018-02" db="EMBL/GenBank/DDBJ databases">
        <title>Complete genome of Nitrosopumilus ureaphilus PS0.</title>
        <authorList>
            <person name="Qin W."/>
            <person name="Zheng Y."/>
            <person name="Stahl D.A."/>
        </authorList>
    </citation>
    <scope>NUCLEOTIDE SEQUENCE [LARGE SCALE GENOMIC DNA]</scope>
    <source>
        <strain evidence="8 9">PS0</strain>
    </source>
</reference>
<keyword evidence="3 8" id="KW-0808">Transferase</keyword>
<evidence type="ECO:0000256" key="5">
    <source>
        <dbReference type="ARBA" id="ARBA00023098"/>
    </source>
</evidence>
<keyword evidence="6 8" id="KW-0012">Acyltransferase</keyword>
<dbReference type="EMBL" id="CP026995">
    <property type="protein sequence ID" value="QLH05774.1"/>
    <property type="molecule type" value="Genomic_DNA"/>
</dbReference>
<name>A0A7D5M2Y3_9ARCH</name>
<dbReference type="RefSeq" id="WP_179371840.1">
    <property type="nucleotide sequence ID" value="NZ_CP026995.1"/>
</dbReference>
<dbReference type="GO" id="GO:0016020">
    <property type="term" value="C:membrane"/>
    <property type="evidence" value="ECO:0007669"/>
    <property type="project" value="GOC"/>
</dbReference>
<dbReference type="PROSITE" id="PS00101">
    <property type="entry name" value="HEXAPEP_TRANSFERASES"/>
    <property type="match status" value="1"/>
</dbReference>
<dbReference type="Gene3D" id="2.160.10.10">
    <property type="entry name" value="Hexapeptide repeat proteins"/>
    <property type="match status" value="1"/>
</dbReference>
<evidence type="ECO:0000256" key="1">
    <source>
        <dbReference type="ARBA" id="ARBA00022516"/>
    </source>
</evidence>
<dbReference type="PANTHER" id="PTHR43378">
    <property type="entry name" value="UDP-3-O-ACYLGLUCOSAMINE N-ACYLTRANSFERASE"/>
    <property type="match status" value="1"/>
</dbReference>
<dbReference type="PANTHER" id="PTHR43378:SF2">
    <property type="entry name" value="UDP-3-O-ACYLGLUCOSAMINE N-ACYLTRANSFERASE 1, MITOCHONDRIAL-RELATED"/>
    <property type="match status" value="1"/>
</dbReference>
<dbReference type="InterPro" id="IPR001451">
    <property type="entry name" value="Hexapep"/>
</dbReference>
<proteinExistence type="predicted"/>
<keyword evidence="4" id="KW-0677">Repeat</keyword>
<dbReference type="KEGG" id="nue:C5F50_00755"/>
<evidence type="ECO:0000256" key="3">
    <source>
        <dbReference type="ARBA" id="ARBA00022679"/>
    </source>
</evidence>
<dbReference type="GO" id="GO:0016410">
    <property type="term" value="F:N-acyltransferase activity"/>
    <property type="evidence" value="ECO:0007669"/>
    <property type="project" value="InterPro"/>
</dbReference>
<dbReference type="Gene3D" id="3.40.1390.10">
    <property type="entry name" value="MurE/MurF, N-terminal domain"/>
    <property type="match status" value="1"/>
</dbReference>
<keyword evidence="9" id="KW-1185">Reference proteome</keyword>
<keyword evidence="5" id="KW-0443">Lipid metabolism</keyword>
<dbReference type="InterPro" id="IPR018357">
    <property type="entry name" value="Hexapep_transf_CS"/>
</dbReference>
<feature type="domain" description="UDP-3-O-[3-hydroxymyristoyl] glucosamine N-acyltransferase non-repeat region" evidence="7">
    <location>
        <begin position="24"/>
        <end position="94"/>
    </location>
</feature>
<evidence type="ECO:0000256" key="2">
    <source>
        <dbReference type="ARBA" id="ARBA00022556"/>
    </source>
</evidence>
<evidence type="ECO:0000256" key="4">
    <source>
        <dbReference type="ARBA" id="ARBA00022737"/>
    </source>
</evidence>
<dbReference type="InterPro" id="IPR007691">
    <property type="entry name" value="LpxD"/>
</dbReference>
<dbReference type="Pfam" id="PF04613">
    <property type="entry name" value="LpxD"/>
    <property type="match status" value="1"/>
</dbReference>
<dbReference type="InterPro" id="IPR011004">
    <property type="entry name" value="Trimer_LpxA-like_sf"/>
</dbReference>
<dbReference type="OrthoDB" id="11819at2157"/>
<evidence type="ECO:0000259" key="7">
    <source>
        <dbReference type="Pfam" id="PF04613"/>
    </source>
</evidence>
<evidence type="ECO:0000313" key="8">
    <source>
        <dbReference type="EMBL" id="QLH05774.1"/>
    </source>
</evidence>
<dbReference type="Proteomes" id="UP000509478">
    <property type="component" value="Chromosome"/>
</dbReference>
<dbReference type="Pfam" id="PF00132">
    <property type="entry name" value="Hexapep"/>
    <property type="match status" value="2"/>
</dbReference>
<evidence type="ECO:0000256" key="6">
    <source>
        <dbReference type="ARBA" id="ARBA00023315"/>
    </source>
</evidence>